<dbReference type="AlphaFoldDB" id="A0A6H0XNL8"/>
<evidence type="ECO:0000259" key="5">
    <source>
        <dbReference type="SMART" id="SM00563"/>
    </source>
</evidence>
<accession>A0A6H0XNL8</accession>
<reference evidence="6 7" key="1">
    <citation type="journal article" date="2016" name="Sci. Rep.">
        <title>Peltaster fructicola genome reveals evolution from an invasive phytopathogen to an ectophytic parasite.</title>
        <authorList>
            <person name="Xu C."/>
            <person name="Chen H."/>
            <person name="Gleason M.L."/>
            <person name="Xu J.R."/>
            <person name="Liu H."/>
            <person name="Zhang R."/>
            <person name="Sun G."/>
        </authorList>
    </citation>
    <scope>NUCLEOTIDE SEQUENCE [LARGE SCALE GENOMIC DNA]</scope>
    <source>
        <strain evidence="6 7">LNHT1506</strain>
    </source>
</reference>
<dbReference type="InterPro" id="IPR032098">
    <property type="entry name" value="Acyltransf_C"/>
</dbReference>
<dbReference type="PANTHER" id="PTHR10983">
    <property type="entry name" value="1-ACYLGLYCEROL-3-PHOSPHATE ACYLTRANSFERASE-RELATED"/>
    <property type="match status" value="1"/>
</dbReference>
<organism evidence="6 7">
    <name type="scientific">Peltaster fructicola</name>
    <dbReference type="NCBI Taxonomy" id="286661"/>
    <lineage>
        <taxon>Eukaryota</taxon>
        <taxon>Fungi</taxon>
        <taxon>Dikarya</taxon>
        <taxon>Ascomycota</taxon>
        <taxon>Pezizomycotina</taxon>
        <taxon>Dothideomycetes</taxon>
        <taxon>Dothideomycetes incertae sedis</taxon>
        <taxon>Peltaster</taxon>
    </lineage>
</organism>
<dbReference type="GO" id="GO:0005783">
    <property type="term" value="C:endoplasmic reticulum"/>
    <property type="evidence" value="ECO:0007669"/>
    <property type="project" value="TreeGrafter"/>
</dbReference>
<evidence type="ECO:0000256" key="3">
    <source>
        <dbReference type="ARBA" id="ARBA00023315"/>
    </source>
</evidence>
<sequence length="477" mass="53998">MNDSTTTVGDDDAGRAFQAASTMLSGILAISASQAIGAPLKLMDAKLYRDYMAWTKESFAVLVTSITQWWAPTDIKVSGDDSMKDQLFQMSDGSLKCNLPHRMVLMANHQLYTDWLYLWWIAYTNKMHGHIYIIMKESLKQLPILGWGAQLYNFVFLSRKWETDQSVFRQALSHLCSPRDPMWLLIFPEGTNLSAFTREQSAKWAKKSNIKDMKHQLLPRSKGLQFCLQELQTSTNWLYDCTIAYEGVPEGSYGQDIYTLHSSFLGGKPPKAVNMHWRRFRISEIPLDNVDAFARWLNNRWREKDYLLEYFAQHKRFPAGPVSQTLKRLQRQMPVEHTRYIGTQIKGEGWNEFLGIFEPVTSLSGMLSNVDLTEPISMEAILQKVLQDGSAKNGSLKKVLTTAQRSETARKVLKEVLAKGALSKSLQGSKPPTVSRSLKQQQRPKLLISKNDIASVQLAGRKSRAASATPGQAHSAK</sequence>
<dbReference type="GO" id="GO:0016746">
    <property type="term" value="F:acyltransferase activity"/>
    <property type="evidence" value="ECO:0007669"/>
    <property type="project" value="UniProtKB-KW"/>
</dbReference>
<dbReference type="Pfam" id="PF16076">
    <property type="entry name" value="Acyltransf_C"/>
    <property type="match status" value="1"/>
</dbReference>
<keyword evidence="3" id="KW-0012">Acyltransferase</keyword>
<keyword evidence="7" id="KW-1185">Reference proteome</keyword>
<proteinExistence type="inferred from homology"/>
<evidence type="ECO:0000256" key="1">
    <source>
        <dbReference type="ARBA" id="ARBA00008655"/>
    </source>
</evidence>
<dbReference type="SUPFAM" id="SSF69593">
    <property type="entry name" value="Glycerol-3-phosphate (1)-acyltransferase"/>
    <property type="match status" value="1"/>
</dbReference>
<gene>
    <name evidence="6" type="ORF">AMS68_001597</name>
</gene>
<feature type="domain" description="Phospholipid/glycerol acyltransferase" evidence="5">
    <location>
        <begin position="103"/>
        <end position="225"/>
    </location>
</feature>
<protein>
    <recommendedName>
        <fullName evidence="5">Phospholipid/glycerol acyltransferase domain-containing protein</fullName>
    </recommendedName>
</protein>
<evidence type="ECO:0000256" key="2">
    <source>
        <dbReference type="ARBA" id="ARBA00022679"/>
    </source>
</evidence>
<dbReference type="OrthoDB" id="189226at2759"/>
<name>A0A6H0XNL8_9PEZI</name>
<feature type="region of interest" description="Disordered" evidence="4">
    <location>
        <begin position="423"/>
        <end position="449"/>
    </location>
</feature>
<evidence type="ECO:0000313" key="6">
    <source>
        <dbReference type="EMBL" id="QIW96079.1"/>
    </source>
</evidence>
<comment type="similarity">
    <text evidence="1">Belongs to the 1-acyl-sn-glycerol-3-phosphate acyltransferase family.</text>
</comment>
<dbReference type="PANTHER" id="PTHR10983:SF16">
    <property type="entry name" value="LYSOCARDIOLIPIN ACYLTRANSFERASE 1"/>
    <property type="match status" value="1"/>
</dbReference>
<dbReference type="GO" id="GO:0036149">
    <property type="term" value="P:phosphatidylinositol acyl-chain remodeling"/>
    <property type="evidence" value="ECO:0007669"/>
    <property type="project" value="TreeGrafter"/>
</dbReference>
<dbReference type="SMART" id="SM00563">
    <property type="entry name" value="PlsC"/>
    <property type="match status" value="1"/>
</dbReference>
<dbReference type="CDD" id="cd07990">
    <property type="entry name" value="LPLAT_LCLAT1-like"/>
    <property type="match status" value="1"/>
</dbReference>
<evidence type="ECO:0000313" key="7">
    <source>
        <dbReference type="Proteomes" id="UP000503462"/>
    </source>
</evidence>
<dbReference type="InterPro" id="IPR002123">
    <property type="entry name" value="Plipid/glycerol_acylTrfase"/>
</dbReference>
<evidence type="ECO:0000256" key="4">
    <source>
        <dbReference type="SAM" id="MobiDB-lite"/>
    </source>
</evidence>
<dbReference type="Pfam" id="PF01553">
    <property type="entry name" value="Acyltransferase"/>
    <property type="match status" value="1"/>
</dbReference>
<feature type="compositionally biased region" description="Polar residues" evidence="4">
    <location>
        <begin position="424"/>
        <end position="443"/>
    </location>
</feature>
<keyword evidence="2" id="KW-0808">Transferase</keyword>
<dbReference type="EMBL" id="CP051139">
    <property type="protein sequence ID" value="QIW96079.1"/>
    <property type="molecule type" value="Genomic_DNA"/>
</dbReference>
<dbReference type="Proteomes" id="UP000503462">
    <property type="component" value="Chromosome 1"/>
</dbReference>